<evidence type="ECO:0000313" key="5">
    <source>
        <dbReference type="EMBL" id="GAG04763.1"/>
    </source>
</evidence>
<dbReference type="EMBL" id="BARS01024171">
    <property type="protein sequence ID" value="GAG04763.1"/>
    <property type="molecule type" value="Genomic_DNA"/>
</dbReference>
<feature type="region of interest" description="Disordered" evidence="3">
    <location>
        <begin position="146"/>
        <end position="170"/>
    </location>
</feature>
<reference evidence="5" key="1">
    <citation type="journal article" date="2014" name="Front. Microbiol.">
        <title>High frequency of phylogenetically diverse reductive dehalogenase-homologous genes in deep subseafloor sedimentary metagenomes.</title>
        <authorList>
            <person name="Kawai M."/>
            <person name="Futagami T."/>
            <person name="Toyoda A."/>
            <person name="Takaki Y."/>
            <person name="Nishi S."/>
            <person name="Hori S."/>
            <person name="Arai W."/>
            <person name="Tsubouchi T."/>
            <person name="Morono Y."/>
            <person name="Uchiyama I."/>
            <person name="Ito T."/>
            <person name="Fujiyama A."/>
            <person name="Inagaki F."/>
            <person name="Takami H."/>
        </authorList>
    </citation>
    <scope>NUCLEOTIDE SEQUENCE</scope>
    <source>
        <strain evidence="5">Expedition CK06-06</strain>
    </source>
</reference>
<dbReference type="PANTHER" id="PTHR42693:SF53">
    <property type="entry name" value="ENDO-4-O-SULFATASE"/>
    <property type="match status" value="1"/>
</dbReference>
<comment type="similarity">
    <text evidence="1">Belongs to the sulfatase family.</text>
</comment>
<dbReference type="InterPro" id="IPR017850">
    <property type="entry name" value="Alkaline_phosphatase_core_sf"/>
</dbReference>
<feature type="domain" description="N-sulphoglucosamine sulphohydrolase C-terminal" evidence="4">
    <location>
        <begin position="3"/>
        <end position="133"/>
    </location>
</feature>
<evidence type="ECO:0000256" key="3">
    <source>
        <dbReference type="SAM" id="MobiDB-lite"/>
    </source>
</evidence>
<evidence type="ECO:0000256" key="1">
    <source>
        <dbReference type="ARBA" id="ARBA00008779"/>
    </source>
</evidence>
<evidence type="ECO:0000256" key="2">
    <source>
        <dbReference type="ARBA" id="ARBA00022801"/>
    </source>
</evidence>
<dbReference type="Gene3D" id="3.40.720.10">
    <property type="entry name" value="Alkaline Phosphatase, subunit A"/>
    <property type="match status" value="1"/>
</dbReference>
<dbReference type="Gene3D" id="3.30.1120.10">
    <property type="match status" value="1"/>
</dbReference>
<dbReference type="GO" id="GO:0004065">
    <property type="term" value="F:arylsulfatase activity"/>
    <property type="evidence" value="ECO:0007669"/>
    <property type="project" value="TreeGrafter"/>
</dbReference>
<accession>X0UWS4</accession>
<dbReference type="InterPro" id="IPR032506">
    <property type="entry name" value="SGSH_C"/>
</dbReference>
<protein>
    <recommendedName>
        <fullName evidence="4">N-sulphoglucosamine sulphohydrolase C-terminal domain-containing protein</fullName>
    </recommendedName>
</protein>
<dbReference type="Pfam" id="PF16347">
    <property type="entry name" value="SGSH_C"/>
    <property type="match status" value="1"/>
</dbReference>
<dbReference type="AlphaFoldDB" id="X0UWS4"/>
<name>X0UWS4_9ZZZZ</name>
<evidence type="ECO:0000259" key="4">
    <source>
        <dbReference type="Pfam" id="PF16347"/>
    </source>
</evidence>
<sequence>GGMREPCVMRWPGKIPAGKTCGELASTLDLMPTLAHLAGTKAPADRIIDGKNICPLMTGKRGAKSPHKAFYYYRMDQLQAVRCGKWKLHLPFEIKKRNQKKVAPNAPLKLYDLEADIAETSNLADQHPDVVKRLLALAEKARQDLGDVNRKGTGQRPAGLVVTPTPLTKE</sequence>
<dbReference type="SUPFAM" id="SSF53649">
    <property type="entry name" value="Alkaline phosphatase-like"/>
    <property type="match status" value="1"/>
</dbReference>
<comment type="caution">
    <text evidence="5">The sequence shown here is derived from an EMBL/GenBank/DDBJ whole genome shotgun (WGS) entry which is preliminary data.</text>
</comment>
<feature type="non-terminal residue" evidence="5">
    <location>
        <position position="1"/>
    </location>
</feature>
<dbReference type="PANTHER" id="PTHR42693">
    <property type="entry name" value="ARYLSULFATASE FAMILY MEMBER"/>
    <property type="match status" value="1"/>
</dbReference>
<organism evidence="5">
    <name type="scientific">marine sediment metagenome</name>
    <dbReference type="NCBI Taxonomy" id="412755"/>
    <lineage>
        <taxon>unclassified sequences</taxon>
        <taxon>metagenomes</taxon>
        <taxon>ecological metagenomes</taxon>
    </lineage>
</organism>
<keyword evidence="2" id="KW-0378">Hydrolase</keyword>
<gene>
    <name evidence="5" type="ORF">S01H1_38398</name>
</gene>
<dbReference type="InterPro" id="IPR050738">
    <property type="entry name" value="Sulfatase"/>
</dbReference>
<proteinExistence type="inferred from homology"/>